<evidence type="ECO:0000313" key="6">
    <source>
        <dbReference type="Proteomes" id="UP000594688"/>
    </source>
</evidence>
<dbReference type="PANTHER" id="PTHR44858:SF1">
    <property type="entry name" value="UDP-N-ACETYLGLUCOSAMINE--PEPTIDE N-ACETYLGLUCOSAMINYLTRANSFERASE SPINDLY-RELATED"/>
    <property type="match status" value="1"/>
</dbReference>
<dbReference type="PROSITE" id="PS50005">
    <property type="entry name" value="TPR"/>
    <property type="match status" value="2"/>
</dbReference>
<accession>A0A7T0G146</accession>
<evidence type="ECO:0000256" key="2">
    <source>
        <dbReference type="ARBA" id="ARBA00022803"/>
    </source>
</evidence>
<feature type="repeat" description="TPR" evidence="3">
    <location>
        <begin position="200"/>
        <end position="233"/>
    </location>
</feature>
<feature type="chain" id="PRO_5032643362" evidence="4">
    <location>
        <begin position="23"/>
        <end position="333"/>
    </location>
</feature>
<proteinExistence type="predicted"/>
<dbReference type="SMART" id="SM00028">
    <property type="entry name" value="TPR"/>
    <property type="match status" value="6"/>
</dbReference>
<dbReference type="InterPro" id="IPR011990">
    <property type="entry name" value="TPR-like_helical_dom_sf"/>
</dbReference>
<dbReference type="InterPro" id="IPR019734">
    <property type="entry name" value="TPR_rpt"/>
</dbReference>
<dbReference type="Pfam" id="PF13432">
    <property type="entry name" value="TPR_16"/>
    <property type="match status" value="2"/>
</dbReference>
<sequence length="333" mass="37537">MRLRIHILIIASLFFSPHCLMAEQFGVVTNELKAAARFKEGVDLWHSGHRNNAVLAWEKAIELDPKLTEAHYNLGVALRDKEILSDQENCLEKDDILQCLSAKSNLSHGPATQLEKALRSLKEASRLNPDHPKAVYMKGVIEGQLERYDTAKTSLIQHLDKHPKDAQGHYLLCAAYRAQREFNNAIASCEQAVVEKPGYLEANHMLGMIYLSLERSEDAVTAFKEVVRLQPGLQSGWFNLGLAYSGQDSFIEAIDAYKRALDIGPANGAINLNLGAAYDELGRGSRAIAFTRTARELFSEKQEWRQVARAEQNLNRFLNKYWGLPDKKPFFLN</sequence>
<keyword evidence="2 3" id="KW-0802">TPR repeat</keyword>
<dbReference type="EMBL" id="CP048685">
    <property type="protein sequence ID" value="QPJ63064.1"/>
    <property type="molecule type" value="Genomic_DNA"/>
</dbReference>
<keyword evidence="1" id="KW-0677">Repeat</keyword>
<dbReference type="AlphaFoldDB" id="A0A7T0G146"/>
<evidence type="ECO:0000256" key="1">
    <source>
        <dbReference type="ARBA" id="ARBA00022737"/>
    </source>
</evidence>
<dbReference type="KEGG" id="nli:G3M70_14745"/>
<dbReference type="GO" id="GO:0046813">
    <property type="term" value="P:receptor-mediated virion attachment to host cell"/>
    <property type="evidence" value="ECO:0007669"/>
    <property type="project" value="TreeGrafter"/>
</dbReference>
<organism evidence="5 6">
    <name type="scientific">Candidatus Nitronauta litoralis</name>
    <dbReference type="NCBI Taxonomy" id="2705533"/>
    <lineage>
        <taxon>Bacteria</taxon>
        <taxon>Pseudomonadati</taxon>
        <taxon>Nitrospinota/Tectimicrobiota group</taxon>
        <taxon>Nitrospinota</taxon>
        <taxon>Nitrospinia</taxon>
        <taxon>Nitrospinales</taxon>
        <taxon>Nitrospinaceae</taxon>
        <taxon>Candidatus Nitronauta</taxon>
    </lineage>
</organism>
<dbReference type="InterPro" id="IPR050498">
    <property type="entry name" value="Ycf3"/>
</dbReference>
<reference evidence="5 6" key="1">
    <citation type="submission" date="2020-02" db="EMBL/GenBank/DDBJ databases">
        <title>Genomic and physiological characterization of two novel Nitrospinaceae genera.</title>
        <authorList>
            <person name="Mueller A.J."/>
            <person name="Jung M.-Y."/>
            <person name="Strachan C.R."/>
            <person name="Herbold C.W."/>
            <person name="Kirkegaard R.H."/>
            <person name="Daims H."/>
        </authorList>
    </citation>
    <scope>NUCLEOTIDE SEQUENCE [LARGE SCALE GENOMIC DNA]</scope>
    <source>
        <strain evidence="5">EB</strain>
    </source>
</reference>
<feature type="repeat" description="TPR" evidence="3">
    <location>
        <begin position="234"/>
        <end position="267"/>
    </location>
</feature>
<gene>
    <name evidence="5" type="ORF">G3M70_14745</name>
</gene>
<keyword evidence="4" id="KW-0732">Signal</keyword>
<dbReference type="GO" id="GO:0009279">
    <property type="term" value="C:cell outer membrane"/>
    <property type="evidence" value="ECO:0007669"/>
    <property type="project" value="TreeGrafter"/>
</dbReference>
<name>A0A7T0G146_9BACT</name>
<dbReference type="Gene3D" id="1.25.40.10">
    <property type="entry name" value="Tetratricopeptide repeat domain"/>
    <property type="match status" value="3"/>
</dbReference>
<evidence type="ECO:0000313" key="5">
    <source>
        <dbReference type="EMBL" id="QPJ63064.1"/>
    </source>
</evidence>
<dbReference type="Pfam" id="PF13414">
    <property type="entry name" value="TPR_11"/>
    <property type="match status" value="1"/>
</dbReference>
<dbReference type="PANTHER" id="PTHR44858">
    <property type="entry name" value="TETRATRICOPEPTIDE REPEAT PROTEIN 6"/>
    <property type="match status" value="1"/>
</dbReference>
<dbReference type="SUPFAM" id="SSF48452">
    <property type="entry name" value="TPR-like"/>
    <property type="match status" value="2"/>
</dbReference>
<feature type="signal peptide" evidence="4">
    <location>
        <begin position="1"/>
        <end position="22"/>
    </location>
</feature>
<protein>
    <submittedName>
        <fullName evidence="5">Tetratricopeptide repeat protein</fullName>
    </submittedName>
</protein>
<evidence type="ECO:0000256" key="4">
    <source>
        <dbReference type="SAM" id="SignalP"/>
    </source>
</evidence>
<evidence type="ECO:0000256" key="3">
    <source>
        <dbReference type="PROSITE-ProRule" id="PRU00339"/>
    </source>
</evidence>
<dbReference type="Proteomes" id="UP000594688">
    <property type="component" value="Chromosome"/>
</dbReference>